<keyword evidence="2" id="KW-1185">Reference proteome</keyword>
<accession>A0ABP8LWD1</accession>
<reference evidence="2" key="1">
    <citation type="journal article" date="2019" name="Int. J. Syst. Evol. Microbiol.">
        <title>The Global Catalogue of Microorganisms (GCM) 10K type strain sequencing project: providing services to taxonomists for standard genome sequencing and annotation.</title>
        <authorList>
            <consortium name="The Broad Institute Genomics Platform"/>
            <consortium name="The Broad Institute Genome Sequencing Center for Infectious Disease"/>
            <person name="Wu L."/>
            <person name="Ma J."/>
        </authorList>
    </citation>
    <scope>NUCLEOTIDE SEQUENCE [LARGE SCALE GENOMIC DNA]</scope>
    <source>
        <strain evidence="2">JCM 17926</strain>
    </source>
</reference>
<dbReference type="EMBL" id="BAABHC010000016">
    <property type="protein sequence ID" value="GAA4436506.1"/>
    <property type="molecule type" value="Genomic_DNA"/>
</dbReference>
<evidence type="ECO:0000313" key="1">
    <source>
        <dbReference type="EMBL" id="GAA4436506.1"/>
    </source>
</evidence>
<comment type="caution">
    <text evidence="1">The sequence shown here is derived from an EMBL/GenBank/DDBJ whole genome shotgun (WGS) entry which is preliminary data.</text>
</comment>
<gene>
    <name evidence="1" type="ORF">GCM10023188_29640</name>
</gene>
<sequence>MERAVQEFGQIDVLVNNVAFQMARESLQEIPSEEWDHTFRTNIYAMF</sequence>
<dbReference type="InterPro" id="IPR036291">
    <property type="entry name" value="NAD(P)-bd_dom_sf"/>
</dbReference>
<dbReference type="InterPro" id="IPR002347">
    <property type="entry name" value="SDR_fam"/>
</dbReference>
<organism evidence="1 2">
    <name type="scientific">Pontibacter saemangeumensis</name>
    <dbReference type="NCBI Taxonomy" id="1084525"/>
    <lineage>
        <taxon>Bacteria</taxon>
        <taxon>Pseudomonadati</taxon>
        <taxon>Bacteroidota</taxon>
        <taxon>Cytophagia</taxon>
        <taxon>Cytophagales</taxon>
        <taxon>Hymenobacteraceae</taxon>
        <taxon>Pontibacter</taxon>
    </lineage>
</organism>
<dbReference type="Pfam" id="PF00106">
    <property type="entry name" value="adh_short"/>
    <property type="match status" value="1"/>
</dbReference>
<dbReference type="Proteomes" id="UP001500552">
    <property type="component" value="Unassembled WGS sequence"/>
</dbReference>
<evidence type="ECO:0000313" key="2">
    <source>
        <dbReference type="Proteomes" id="UP001500552"/>
    </source>
</evidence>
<dbReference type="SUPFAM" id="SSF51735">
    <property type="entry name" value="NAD(P)-binding Rossmann-fold domains"/>
    <property type="match status" value="1"/>
</dbReference>
<name>A0ABP8LWD1_9BACT</name>
<evidence type="ECO:0008006" key="3">
    <source>
        <dbReference type="Google" id="ProtNLM"/>
    </source>
</evidence>
<proteinExistence type="predicted"/>
<protein>
    <recommendedName>
        <fullName evidence="3">Short chain dehydrogenase</fullName>
    </recommendedName>
</protein>
<dbReference type="Gene3D" id="3.40.50.720">
    <property type="entry name" value="NAD(P)-binding Rossmann-like Domain"/>
    <property type="match status" value="1"/>
</dbReference>
<dbReference type="RefSeq" id="WP_345160180.1">
    <property type="nucleotide sequence ID" value="NZ_BAABHC010000016.1"/>
</dbReference>